<dbReference type="PANTHER" id="PTHR21621:SF0">
    <property type="entry name" value="BETA-CITRYLGLUTAMATE SYNTHASE B-RELATED"/>
    <property type="match status" value="1"/>
</dbReference>
<evidence type="ECO:0000256" key="1">
    <source>
        <dbReference type="PROSITE-ProRule" id="PRU00409"/>
    </source>
</evidence>
<dbReference type="EMBL" id="QOUX01000042">
    <property type="protein sequence ID" value="RXI99972.1"/>
    <property type="molecule type" value="Genomic_DNA"/>
</dbReference>
<comment type="caution">
    <text evidence="3">The sequence shown here is derived from an EMBL/GenBank/DDBJ whole genome shotgun (WGS) entry which is preliminary data.</text>
</comment>
<dbReference type="AlphaFoldDB" id="A0A4Q0VT18"/>
<dbReference type="SUPFAM" id="SSF56059">
    <property type="entry name" value="Glutathione synthetase ATP-binding domain-like"/>
    <property type="match status" value="1"/>
</dbReference>
<dbReference type="Proteomes" id="UP000290649">
    <property type="component" value="Unassembled WGS sequence"/>
</dbReference>
<protein>
    <recommendedName>
        <fullName evidence="2">ATP-grasp domain-containing protein</fullName>
    </recommendedName>
</protein>
<dbReference type="Pfam" id="PF08443">
    <property type="entry name" value="RimK"/>
    <property type="match status" value="1"/>
</dbReference>
<dbReference type="InterPro" id="IPR011761">
    <property type="entry name" value="ATP-grasp"/>
</dbReference>
<evidence type="ECO:0000313" key="4">
    <source>
        <dbReference type="Proteomes" id="UP000290649"/>
    </source>
</evidence>
<dbReference type="Gene3D" id="3.30.470.20">
    <property type="entry name" value="ATP-grasp fold, B domain"/>
    <property type="match status" value="1"/>
</dbReference>
<dbReference type="InterPro" id="IPR013651">
    <property type="entry name" value="ATP-grasp_RimK-type"/>
</dbReference>
<keyword evidence="4" id="KW-1185">Reference proteome</keyword>
<dbReference type="OrthoDB" id="8136469at2"/>
<evidence type="ECO:0000259" key="2">
    <source>
        <dbReference type="PROSITE" id="PS50975"/>
    </source>
</evidence>
<evidence type="ECO:0000313" key="3">
    <source>
        <dbReference type="EMBL" id="RXI99972.1"/>
    </source>
</evidence>
<dbReference type="GO" id="GO:0009432">
    <property type="term" value="P:SOS response"/>
    <property type="evidence" value="ECO:0007669"/>
    <property type="project" value="TreeGrafter"/>
</dbReference>
<dbReference type="PANTHER" id="PTHR21621">
    <property type="entry name" value="RIBOSOMAL PROTEIN S6 MODIFICATION PROTEIN"/>
    <property type="match status" value="1"/>
</dbReference>
<keyword evidence="1" id="KW-0067">ATP-binding</keyword>
<dbReference type="RefSeq" id="WP_129078826.1">
    <property type="nucleotide sequence ID" value="NZ_QOUX01000042.1"/>
</dbReference>
<organism evidence="3 4">
    <name type="scientific">Anaerobacillus alkaliphilus</name>
    <dbReference type="NCBI Taxonomy" id="1548597"/>
    <lineage>
        <taxon>Bacteria</taxon>
        <taxon>Bacillati</taxon>
        <taxon>Bacillota</taxon>
        <taxon>Bacilli</taxon>
        <taxon>Bacillales</taxon>
        <taxon>Bacillaceae</taxon>
        <taxon>Anaerobacillus</taxon>
    </lineage>
</organism>
<feature type="domain" description="ATP-grasp" evidence="2">
    <location>
        <begin position="65"/>
        <end position="259"/>
    </location>
</feature>
<reference evidence="3 4" key="1">
    <citation type="journal article" date="2019" name="Int. J. Syst. Evol. Microbiol.">
        <title>Anaerobacillus alkaliphilus sp. nov., a novel alkaliphilic and moderately halophilic bacterium.</title>
        <authorList>
            <person name="Borsodi A.K."/>
            <person name="Aszalos J.M."/>
            <person name="Bihari P."/>
            <person name="Nagy I."/>
            <person name="Schumann P."/>
            <person name="Sproer C."/>
            <person name="Kovacs A.L."/>
            <person name="Boka K."/>
            <person name="Dobosy P."/>
            <person name="Ovari M."/>
            <person name="Szili-Kovacs T."/>
            <person name="Toth E."/>
        </authorList>
    </citation>
    <scope>NUCLEOTIDE SEQUENCE [LARGE SCALE GENOMIC DNA]</scope>
    <source>
        <strain evidence="3 4">B16-10</strain>
    </source>
</reference>
<dbReference type="PROSITE" id="PS50975">
    <property type="entry name" value="ATP_GRASP"/>
    <property type="match status" value="1"/>
</dbReference>
<dbReference type="GO" id="GO:0046872">
    <property type="term" value="F:metal ion binding"/>
    <property type="evidence" value="ECO:0007669"/>
    <property type="project" value="InterPro"/>
</dbReference>
<accession>A0A4Q0VT18</accession>
<name>A0A4Q0VT18_9BACI</name>
<dbReference type="GO" id="GO:0005737">
    <property type="term" value="C:cytoplasm"/>
    <property type="evidence" value="ECO:0007669"/>
    <property type="project" value="TreeGrafter"/>
</dbReference>
<dbReference type="GO" id="GO:0005524">
    <property type="term" value="F:ATP binding"/>
    <property type="evidence" value="ECO:0007669"/>
    <property type="project" value="UniProtKB-UniRule"/>
</dbReference>
<proteinExistence type="predicted"/>
<dbReference type="GO" id="GO:0018169">
    <property type="term" value="F:ribosomal S6-glutamic acid ligase activity"/>
    <property type="evidence" value="ECO:0007669"/>
    <property type="project" value="TreeGrafter"/>
</dbReference>
<keyword evidence="1" id="KW-0547">Nucleotide-binding</keyword>
<sequence length="265" mass="30203">MPTNRPYLSLIQQSVKNDGVTFEEITPNYLYKAVMNEKSFLMHDVEVGLNNSAAAKSAMSKSGTFDLLQYFKIPAVEHVFLMNNRSRFSQSNSFHVAREFFIQSNEKVVLKQNNGSQGSNVYKITSLDSLDQSLQALFDLQMDATISPYYEASFEYRIVTLNGEPMLWLAKERTTSWKHNLISGAKSIDVPQELLPQLSELAEQAAKALELNFCTVDILETSDGLRVLELNEQVMLDEYCKNNTERQKKVSKVYREALLARFNTL</sequence>
<gene>
    <name evidence="3" type="ORF">DS745_13960</name>
</gene>